<protein>
    <submittedName>
        <fullName evidence="5">Vegetative incompatibility protein HET-E-1</fullName>
    </submittedName>
</protein>
<dbReference type="Gene3D" id="2.130.10.10">
    <property type="entry name" value="YVTN repeat-like/Quinoprotein amine dehydrogenase"/>
    <property type="match status" value="2"/>
</dbReference>
<dbReference type="InterPro" id="IPR020472">
    <property type="entry name" value="WD40_PAC1"/>
</dbReference>
<organism evidence="5 6">
    <name type="scientific">Colletotrichum fructicola (strain Nara gc5)</name>
    <name type="common">Anthracnose fungus</name>
    <name type="synonym">Colletotrichum gloeosporioides (strain Nara gc5)</name>
    <dbReference type="NCBI Taxonomy" id="1213859"/>
    <lineage>
        <taxon>Eukaryota</taxon>
        <taxon>Fungi</taxon>
        <taxon>Dikarya</taxon>
        <taxon>Ascomycota</taxon>
        <taxon>Pezizomycotina</taxon>
        <taxon>Sordariomycetes</taxon>
        <taxon>Hypocreomycetidae</taxon>
        <taxon>Glomerellales</taxon>
        <taxon>Glomerellaceae</taxon>
        <taxon>Colletotrichum</taxon>
        <taxon>Colletotrichum gloeosporioides species complex</taxon>
    </lineage>
</organism>
<dbReference type="InterPro" id="IPR019775">
    <property type="entry name" value="WD40_repeat_CS"/>
</dbReference>
<dbReference type="InterPro" id="IPR015943">
    <property type="entry name" value="WD40/YVTN_repeat-like_dom_sf"/>
</dbReference>
<keyword evidence="2" id="KW-0677">Repeat</keyword>
<evidence type="ECO:0000256" key="1">
    <source>
        <dbReference type="ARBA" id="ARBA00022574"/>
    </source>
</evidence>
<evidence type="ECO:0000259" key="4">
    <source>
        <dbReference type="PROSITE" id="PS50837"/>
    </source>
</evidence>
<dbReference type="PROSITE" id="PS50837">
    <property type="entry name" value="NACHT"/>
    <property type="match status" value="1"/>
</dbReference>
<feature type="domain" description="NACHT" evidence="4">
    <location>
        <begin position="98"/>
        <end position="213"/>
    </location>
</feature>
<dbReference type="InterPro" id="IPR056884">
    <property type="entry name" value="NPHP3-like_N"/>
</dbReference>
<dbReference type="PROSITE" id="PS00678">
    <property type="entry name" value="WD_REPEATS_1"/>
    <property type="match status" value="1"/>
</dbReference>
<accession>A0A7J6JHH0</accession>
<evidence type="ECO:0000313" key="5">
    <source>
        <dbReference type="EMBL" id="KAF4489143.1"/>
    </source>
</evidence>
<dbReference type="Proteomes" id="UP000011096">
    <property type="component" value="Unassembled WGS sequence"/>
</dbReference>
<feature type="repeat" description="WD" evidence="3">
    <location>
        <begin position="619"/>
        <end position="660"/>
    </location>
</feature>
<dbReference type="PRINTS" id="PR00320">
    <property type="entry name" value="GPROTEINBRPT"/>
</dbReference>
<dbReference type="Pfam" id="PF00400">
    <property type="entry name" value="WD40"/>
    <property type="match status" value="3"/>
</dbReference>
<dbReference type="InParanoid" id="A0A7J6JHH0"/>
<dbReference type="InterPro" id="IPR007111">
    <property type="entry name" value="NACHT_NTPase"/>
</dbReference>
<gene>
    <name evidence="5" type="ORF">CGGC5_v004256</name>
</gene>
<dbReference type="CDD" id="cd00200">
    <property type="entry name" value="WD40"/>
    <property type="match status" value="1"/>
</dbReference>
<evidence type="ECO:0000313" key="6">
    <source>
        <dbReference type="Proteomes" id="UP000011096"/>
    </source>
</evidence>
<dbReference type="GeneID" id="43608941"/>
<feature type="repeat" description="WD" evidence="3">
    <location>
        <begin position="661"/>
        <end position="702"/>
    </location>
</feature>
<keyword evidence="6" id="KW-1185">Reference proteome</keyword>
<proteinExistence type="predicted"/>
<sequence length="959" mass="107989">MATRYDISNPGLGSQCNNTGFGTQNNNAGSGNQYNAEFINFVAQENGDAKLLADLWVTDPRHDKTRIERRKGGLLRDSYRWILDHEAFVRWQADTQSSLLWIRGDPGKGKTMLICGIIDELPARMPRWQTIYFFCEATDSRLNNATAVLRSLLYLLLRNRPSLSKFIREEHAHAGRRLFEDANGWDVLEETFTKIAQDGGLKDFILIIDALDECRTGLGQLLDVIVRLSSLNVKVIASSRNWLSIEETILDVSDQVCISLELNEKSISAAVNRYICHKVDQLASRKKYDISTRNYIYDHLSSKADDTFLWVALVTDQLGKPGVSERHARIKVEEFPRKLNSLYERMLERTWESNDRDRCKRILAVVSIVYRPVTLLELMSLAELEEFRAKTEILEEIVGECGSLLTVKDGIVYFVHQSAKDFISGHALAEVMPFGIHHEHNLLLSRSLEVMYKTCRRNIYDLQEPRESLDDIRTPVPDPLGPARYACAYWLEHISDGGHLNEQQYSQVYDFLEQHFLHWIEALSPLKSMSGGIASLFKFARAIQASVMSEQKLFIQDALRFIRYFRVAVESWPLEVYSSALVFSPTQSIIRKKFESEIADWIIKKPVVDDEWSPCLQTLEGHELEVRFLLSAPDGIKLASASIDKTVKLWDTITGECLRTLRGHEARVESLAFSLKGEMLASVSKDAVVKLWNMATGGLLNTFHGTSRSGIILSPKLHVSFCGGDKHVALGSREIVEIWDTATGQLVRQFMCEGLHAIAATEVAFSADGALFASYKQTGQVVLFDTASGRILKMLPSQPRDGNWRGTRLAFLRDDTQLANCYENSALTLWDITTSQSIWTDVDCYFDAAVACSRDGGLIARSSTPGVDVKIRDGVTGKILQMLPIVDASALTFSLDGTHLFSTSWDRWISIWDLTRLQRHQLNEPHVLVSDLPSTATSPSSLSATKGYINNNPRIAVTS</sequence>
<dbReference type="SUPFAM" id="SSF52540">
    <property type="entry name" value="P-loop containing nucleoside triphosphate hydrolases"/>
    <property type="match status" value="1"/>
</dbReference>
<dbReference type="PANTHER" id="PTHR10039">
    <property type="entry name" value="AMELOGENIN"/>
    <property type="match status" value="1"/>
</dbReference>
<keyword evidence="1 3" id="KW-0853">WD repeat</keyword>
<dbReference type="SUPFAM" id="SSF50978">
    <property type="entry name" value="WD40 repeat-like"/>
    <property type="match status" value="1"/>
</dbReference>
<evidence type="ECO:0000256" key="2">
    <source>
        <dbReference type="ARBA" id="ARBA00022737"/>
    </source>
</evidence>
<dbReference type="InterPro" id="IPR027417">
    <property type="entry name" value="P-loop_NTPase"/>
</dbReference>
<dbReference type="EMBL" id="ANPB02000002">
    <property type="protein sequence ID" value="KAF4489143.1"/>
    <property type="molecule type" value="Genomic_DNA"/>
</dbReference>
<dbReference type="PROSITE" id="PS50294">
    <property type="entry name" value="WD_REPEATS_REGION"/>
    <property type="match status" value="2"/>
</dbReference>
<dbReference type="InterPro" id="IPR001680">
    <property type="entry name" value="WD40_rpt"/>
</dbReference>
<dbReference type="SMART" id="SM00320">
    <property type="entry name" value="WD40"/>
    <property type="match status" value="5"/>
</dbReference>
<evidence type="ECO:0000256" key="3">
    <source>
        <dbReference type="PROSITE-ProRule" id="PRU00221"/>
    </source>
</evidence>
<reference evidence="5 6" key="1">
    <citation type="submission" date="2012-08" db="EMBL/GenBank/DDBJ databases">
        <authorList>
            <person name="Gan P.H.P."/>
            <person name="Ikeda K."/>
            <person name="Irieda H."/>
            <person name="Narusaka M."/>
            <person name="O'Connell R.J."/>
            <person name="Narusaka Y."/>
            <person name="Takano Y."/>
            <person name="Kubo Y."/>
            <person name="Shirasu K."/>
        </authorList>
    </citation>
    <scope>NUCLEOTIDE SEQUENCE [LARGE SCALE GENOMIC DNA]</scope>
    <source>
        <strain evidence="5 6">Nara gc5</strain>
    </source>
</reference>
<dbReference type="Gene3D" id="3.40.50.300">
    <property type="entry name" value="P-loop containing nucleotide triphosphate hydrolases"/>
    <property type="match status" value="1"/>
</dbReference>
<dbReference type="PROSITE" id="PS50082">
    <property type="entry name" value="WD_REPEATS_2"/>
    <property type="match status" value="2"/>
</dbReference>
<dbReference type="Pfam" id="PF24883">
    <property type="entry name" value="NPHP3_N"/>
    <property type="match status" value="1"/>
</dbReference>
<dbReference type="RefSeq" id="XP_031878639.1">
    <property type="nucleotide sequence ID" value="XM_032024776.1"/>
</dbReference>
<name>A0A7J6JHH0_COLFN</name>
<comment type="caution">
    <text evidence="5">The sequence shown here is derived from an EMBL/GenBank/DDBJ whole genome shotgun (WGS) entry which is preliminary data.</text>
</comment>
<dbReference type="InterPro" id="IPR036322">
    <property type="entry name" value="WD40_repeat_dom_sf"/>
</dbReference>
<dbReference type="PANTHER" id="PTHR10039:SF14">
    <property type="entry name" value="NACHT DOMAIN-CONTAINING PROTEIN"/>
    <property type="match status" value="1"/>
</dbReference>
<dbReference type="OrthoDB" id="538223at2759"/>
<reference evidence="5 6" key="2">
    <citation type="submission" date="2020-04" db="EMBL/GenBank/DDBJ databases">
        <title>Genome sequencing and assembly of multiple isolates from the Colletotrichum gloeosporioides species complex.</title>
        <authorList>
            <person name="Gan P."/>
            <person name="Shirasu K."/>
        </authorList>
    </citation>
    <scope>NUCLEOTIDE SEQUENCE [LARGE SCALE GENOMIC DNA]</scope>
    <source>
        <strain evidence="5 6">Nara gc5</strain>
    </source>
</reference>
<dbReference type="AlphaFoldDB" id="A0A7J6JHH0"/>